<feature type="compositionally biased region" description="Basic and acidic residues" evidence="1">
    <location>
        <begin position="36"/>
        <end position="45"/>
    </location>
</feature>
<proteinExistence type="predicted"/>
<evidence type="ECO:0000256" key="1">
    <source>
        <dbReference type="SAM" id="MobiDB-lite"/>
    </source>
</evidence>
<sequence>MKMTEDIESVTAAVDMTTLKSQPNTLKKKPGMVGEVARERPKQDTTAKAAAAAAAATASVTAPEQKQSEPKHTEQPQPALHLPEPPSTDELTSENAALREQIFRLQHDLHEAQDLIFSLQPVQQPLTETEAASEFQAIIAAVEEWVDQKLGDVLELDTDTPTTADSADGTSPDTSYGDAGGGGGLVFEVDPRSTPGVMKAIQSLLDLIPSPGRAALMRSGVDIDIVQALILRYLNDAIFSQDFYCPFLKGERELITVVERNLRTLTPRRDMRSRRHWRVETYTALSARPEFIQYATNRLWDLTVDITRSLGLLLVPEGDGQKLAKSFYEGITKPAAELARKMHLSFDEFCIEWSGYYDRIGECEKLFEDGPPEGVTEFEFVELQSRKTLRDMPGNEARWMFDLTPRLLVRRLKADSYAEARTLVKPRILISNRHKEKNVGVTVFGTLERWLQEQYSAQVRQRESRPGSRLLSYLSGM</sequence>
<evidence type="ECO:0000313" key="2">
    <source>
        <dbReference type="EMBL" id="KAL2822982.1"/>
    </source>
</evidence>
<feature type="compositionally biased region" description="Low complexity" evidence="1">
    <location>
        <begin position="159"/>
        <end position="171"/>
    </location>
</feature>
<protein>
    <submittedName>
        <fullName evidence="2">Uncharacterized protein</fullName>
    </submittedName>
</protein>
<comment type="caution">
    <text evidence="2">The sequence shown here is derived from an EMBL/GenBank/DDBJ whole genome shotgun (WGS) entry which is preliminary data.</text>
</comment>
<accession>A0ABR4I5F0</accession>
<gene>
    <name evidence="2" type="ORF">BJX63DRAFT_3248</name>
</gene>
<feature type="region of interest" description="Disordered" evidence="1">
    <location>
        <begin position="1"/>
        <end position="93"/>
    </location>
</feature>
<name>A0ABR4I5F0_9EURO</name>
<evidence type="ECO:0000313" key="3">
    <source>
        <dbReference type="Proteomes" id="UP001610334"/>
    </source>
</evidence>
<dbReference type="Proteomes" id="UP001610334">
    <property type="component" value="Unassembled WGS sequence"/>
</dbReference>
<organism evidence="2 3">
    <name type="scientific">Aspergillus granulosus</name>
    <dbReference type="NCBI Taxonomy" id="176169"/>
    <lineage>
        <taxon>Eukaryota</taxon>
        <taxon>Fungi</taxon>
        <taxon>Dikarya</taxon>
        <taxon>Ascomycota</taxon>
        <taxon>Pezizomycotina</taxon>
        <taxon>Eurotiomycetes</taxon>
        <taxon>Eurotiomycetidae</taxon>
        <taxon>Eurotiales</taxon>
        <taxon>Aspergillaceae</taxon>
        <taxon>Aspergillus</taxon>
        <taxon>Aspergillus subgen. Nidulantes</taxon>
    </lineage>
</organism>
<keyword evidence="3" id="KW-1185">Reference proteome</keyword>
<feature type="compositionally biased region" description="Low complexity" evidence="1">
    <location>
        <begin position="46"/>
        <end position="62"/>
    </location>
</feature>
<feature type="region of interest" description="Disordered" evidence="1">
    <location>
        <begin position="158"/>
        <end position="180"/>
    </location>
</feature>
<reference evidence="2 3" key="1">
    <citation type="submission" date="2024-07" db="EMBL/GenBank/DDBJ databases">
        <title>Section-level genome sequencing and comparative genomics of Aspergillus sections Usti and Cavernicolus.</title>
        <authorList>
            <consortium name="Lawrence Berkeley National Laboratory"/>
            <person name="Nybo J.L."/>
            <person name="Vesth T.C."/>
            <person name="Theobald S."/>
            <person name="Frisvad J.C."/>
            <person name="Larsen T.O."/>
            <person name="Kjaerboelling I."/>
            <person name="Rothschild-Mancinelli K."/>
            <person name="Lyhne E.K."/>
            <person name="Kogle M.E."/>
            <person name="Barry K."/>
            <person name="Clum A."/>
            <person name="Na H."/>
            <person name="Ledsgaard L."/>
            <person name="Lin J."/>
            <person name="Lipzen A."/>
            <person name="Kuo A."/>
            <person name="Riley R."/>
            <person name="Mondo S."/>
            <person name="Labutti K."/>
            <person name="Haridas S."/>
            <person name="Pangalinan J."/>
            <person name="Salamov A.A."/>
            <person name="Simmons B.A."/>
            <person name="Magnuson J.K."/>
            <person name="Chen J."/>
            <person name="Drula E."/>
            <person name="Henrissat B."/>
            <person name="Wiebenga A."/>
            <person name="Lubbers R.J."/>
            <person name="Gomes A.C."/>
            <person name="Makela M.R."/>
            <person name="Stajich J."/>
            <person name="Grigoriev I.V."/>
            <person name="Mortensen U.H."/>
            <person name="De Vries R.P."/>
            <person name="Baker S.E."/>
            <person name="Andersen M.R."/>
        </authorList>
    </citation>
    <scope>NUCLEOTIDE SEQUENCE [LARGE SCALE GENOMIC DNA]</scope>
    <source>
        <strain evidence="2 3">CBS 588.65</strain>
    </source>
</reference>
<dbReference type="EMBL" id="JBFXLT010000001">
    <property type="protein sequence ID" value="KAL2822982.1"/>
    <property type="molecule type" value="Genomic_DNA"/>
</dbReference>